<gene>
    <name evidence="1" type="ORF">N0F65_004812</name>
</gene>
<evidence type="ECO:0000313" key="1">
    <source>
        <dbReference type="EMBL" id="DBA02177.1"/>
    </source>
</evidence>
<comment type="caution">
    <text evidence="1">The sequence shown here is derived from an EMBL/GenBank/DDBJ whole genome shotgun (WGS) entry which is preliminary data.</text>
</comment>
<reference evidence="1" key="2">
    <citation type="journal article" date="2023" name="Microbiol Resour">
        <title>Decontamination and Annotation of the Draft Genome Sequence of the Oomycete Lagenidium giganteum ARSEF 373.</title>
        <authorList>
            <person name="Morgan W.R."/>
            <person name="Tartar A."/>
        </authorList>
    </citation>
    <scope>NUCLEOTIDE SEQUENCE</scope>
    <source>
        <strain evidence="1">ARSEF 373</strain>
    </source>
</reference>
<proteinExistence type="predicted"/>
<keyword evidence="2" id="KW-1185">Reference proteome</keyword>
<dbReference type="Proteomes" id="UP001146120">
    <property type="component" value="Unassembled WGS sequence"/>
</dbReference>
<organism evidence="1 2">
    <name type="scientific">Lagenidium giganteum</name>
    <dbReference type="NCBI Taxonomy" id="4803"/>
    <lineage>
        <taxon>Eukaryota</taxon>
        <taxon>Sar</taxon>
        <taxon>Stramenopiles</taxon>
        <taxon>Oomycota</taxon>
        <taxon>Peronosporomycetes</taxon>
        <taxon>Pythiales</taxon>
        <taxon>Pythiaceae</taxon>
    </lineage>
</organism>
<accession>A0AAV2Z938</accession>
<reference evidence="1" key="1">
    <citation type="submission" date="2022-11" db="EMBL/GenBank/DDBJ databases">
        <authorList>
            <person name="Morgan W.R."/>
            <person name="Tartar A."/>
        </authorList>
    </citation>
    <scope>NUCLEOTIDE SEQUENCE</scope>
    <source>
        <strain evidence="1">ARSEF 373</strain>
    </source>
</reference>
<evidence type="ECO:0000313" key="2">
    <source>
        <dbReference type="Proteomes" id="UP001146120"/>
    </source>
</evidence>
<dbReference type="EMBL" id="DAKRPA010000035">
    <property type="protein sequence ID" value="DBA02177.1"/>
    <property type="molecule type" value="Genomic_DNA"/>
</dbReference>
<dbReference type="AlphaFoldDB" id="A0AAV2Z938"/>
<name>A0AAV2Z938_9STRA</name>
<protein>
    <submittedName>
        <fullName evidence="1">Uncharacterized protein</fullName>
    </submittedName>
</protein>
<sequence length="465" mass="53573">MALKPNTLPKHEPGVFDFDDLQNPRRERLRLQHRIDREHRKRRVLCTKVYDNLLPFSWVRFAATFATYLLLCTNVARTGLGIKDLQAYGVHELDHFSLYGPWNYTVFTSARNGTKLAPVWSYKYSATSISWRAFAMFFELPEFPDCFLYRSVCAEPPGGTFDSLTAFQMIDAVAEASKNYRSNVVETSSRPGFPSEVVLRTQSRFYDRFHHYIAPQMLVFPVWRTHQACMRTTFAFVAAARPFFCDDIWINYNRSCIATDDVCRSVGLIWVHILRRLLTYQLQYPDKTVDLTLLSSHEDIQHNNGGFSHMSRRKLDVASIVRVRECSNVTGACETIFVDDSRYENAVFASSAAEWYNIVAVLRMCGQSYFYVRLIVLFYGCYKARSREDKYRDAGTFRKVYAAWSLFARIPSPSLVYGSPIPVVCYAVAHLIDAPLTYEIIAQHFSVAMGQYKFNGPVFFRLAAT</sequence>